<sequence>MWGRLAGLLVVVATAVAVALVVGLPDVERLRVEVAALGPAAPAVFVVVYALATLAPLPKNVLTAAAGVLFGFVGAVLFVLLAALLGALAAFALGRKLGRDAVERLTGTRVARVDALLSRHGFLAVLGVRLVPALPFTAINYAAGLTAVGSRDYVVGTALGIIPGTIAFAALGAYGTAPGSWPFVVAVLVLVVLSVAGAAVVRRHRRGSREV</sequence>
<feature type="transmembrane region" description="Helical" evidence="7">
    <location>
        <begin position="122"/>
        <end position="141"/>
    </location>
</feature>
<keyword evidence="4 7" id="KW-0812">Transmembrane</keyword>
<dbReference type="EMBL" id="JASNFN010000006">
    <property type="protein sequence ID" value="MDP5182613.1"/>
    <property type="molecule type" value="Genomic_DNA"/>
</dbReference>
<evidence type="ECO:0000256" key="5">
    <source>
        <dbReference type="ARBA" id="ARBA00022989"/>
    </source>
</evidence>
<dbReference type="Proteomes" id="UP001233673">
    <property type="component" value="Unassembled WGS sequence"/>
</dbReference>
<gene>
    <name evidence="9" type="ORF">QOZ88_08170</name>
</gene>
<evidence type="ECO:0000256" key="2">
    <source>
        <dbReference type="ARBA" id="ARBA00008640"/>
    </source>
</evidence>
<keyword evidence="5 7" id="KW-1133">Transmembrane helix</keyword>
<dbReference type="PANTHER" id="PTHR12677:SF59">
    <property type="entry name" value="GOLGI APPARATUS MEMBRANE PROTEIN TVP38-RELATED"/>
    <property type="match status" value="1"/>
</dbReference>
<feature type="transmembrane region" description="Helical" evidence="7">
    <location>
        <begin position="180"/>
        <end position="201"/>
    </location>
</feature>
<keyword evidence="3 7" id="KW-1003">Cell membrane</keyword>
<dbReference type="PANTHER" id="PTHR12677">
    <property type="entry name" value="GOLGI APPARATUS MEMBRANE PROTEIN TVP38-RELATED"/>
    <property type="match status" value="1"/>
</dbReference>
<feature type="transmembrane region" description="Helical" evidence="7">
    <location>
        <begin position="153"/>
        <end position="174"/>
    </location>
</feature>
<evidence type="ECO:0000256" key="3">
    <source>
        <dbReference type="ARBA" id="ARBA00022475"/>
    </source>
</evidence>
<name>A0ABT9IAL2_9ACTN</name>
<evidence type="ECO:0000256" key="6">
    <source>
        <dbReference type="ARBA" id="ARBA00023136"/>
    </source>
</evidence>
<keyword evidence="6 7" id="KW-0472">Membrane</keyword>
<organism evidence="9 10">
    <name type="scientific">Blastococcus carthaginiensis</name>
    <dbReference type="NCBI Taxonomy" id="3050034"/>
    <lineage>
        <taxon>Bacteria</taxon>
        <taxon>Bacillati</taxon>
        <taxon>Actinomycetota</taxon>
        <taxon>Actinomycetes</taxon>
        <taxon>Geodermatophilales</taxon>
        <taxon>Geodermatophilaceae</taxon>
        <taxon>Blastococcus</taxon>
    </lineage>
</organism>
<dbReference type="Pfam" id="PF09335">
    <property type="entry name" value="VTT_dom"/>
    <property type="match status" value="1"/>
</dbReference>
<evidence type="ECO:0000313" key="10">
    <source>
        <dbReference type="Proteomes" id="UP001233673"/>
    </source>
</evidence>
<evidence type="ECO:0000259" key="8">
    <source>
        <dbReference type="Pfam" id="PF09335"/>
    </source>
</evidence>
<keyword evidence="10" id="KW-1185">Reference proteome</keyword>
<evidence type="ECO:0000313" key="9">
    <source>
        <dbReference type="EMBL" id="MDP5182613.1"/>
    </source>
</evidence>
<dbReference type="InterPro" id="IPR015414">
    <property type="entry name" value="TMEM64"/>
</dbReference>
<proteinExistence type="inferred from homology"/>
<dbReference type="RefSeq" id="WP_305999296.1">
    <property type="nucleotide sequence ID" value="NZ_JASNFN010000006.1"/>
</dbReference>
<protein>
    <recommendedName>
        <fullName evidence="7">TVP38/TMEM64 family membrane protein</fullName>
    </recommendedName>
</protein>
<comment type="caution">
    <text evidence="9">The sequence shown here is derived from an EMBL/GenBank/DDBJ whole genome shotgun (WGS) entry which is preliminary data.</text>
</comment>
<feature type="domain" description="VTT" evidence="8">
    <location>
        <begin position="57"/>
        <end position="173"/>
    </location>
</feature>
<reference evidence="10" key="1">
    <citation type="submission" date="2023-05" db="EMBL/GenBank/DDBJ databases">
        <title>Draft genome of Pseudofrankia sp. BMG5.37.</title>
        <authorList>
            <person name="Gtari M."/>
            <person name="Ghodhbane F."/>
            <person name="Sbissi I."/>
        </authorList>
    </citation>
    <scope>NUCLEOTIDE SEQUENCE [LARGE SCALE GENOMIC DNA]</scope>
    <source>
        <strain evidence="10">BMG 814</strain>
    </source>
</reference>
<feature type="transmembrane region" description="Helical" evidence="7">
    <location>
        <begin position="39"/>
        <end position="57"/>
    </location>
</feature>
<evidence type="ECO:0000256" key="7">
    <source>
        <dbReference type="RuleBase" id="RU366058"/>
    </source>
</evidence>
<evidence type="ECO:0000256" key="4">
    <source>
        <dbReference type="ARBA" id="ARBA00022692"/>
    </source>
</evidence>
<accession>A0ABT9IAL2</accession>
<comment type="similarity">
    <text evidence="2 7">Belongs to the TVP38/TMEM64 family.</text>
</comment>
<feature type="transmembrane region" description="Helical" evidence="7">
    <location>
        <begin position="69"/>
        <end position="93"/>
    </location>
</feature>
<evidence type="ECO:0000256" key="1">
    <source>
        <dbReference type="ARBA" id="ARBA00004651"/>
    </source>
</evidence>
<dbReference type="InterPro" id="IPR032816">
    <property type="entry name" value="VTT_dom"/>
</dbReference>
<comment type="subcellular location">
    <subcellularLocation>
        <location evidence="1 7">Cell membrane</location>
        <topology evidence="1 7">Multi-pass membrane protein</topology>
    </subcellularLocation>
</comment>